<dbReference type="OrthoDB" id="2146119at2"/>
<proteinExistence type="predicted"/>
<comment type="caution">
    <text evidence="2">The sequence shown here is derived from an EMBL/GenBank/DDBJ whole genome shotgun (WGS) entry which is preliminary data.</text>
</comment>
<evidence type="ECO:0000313" key="3">
    <source>
        <dbReference type="Proteomes" id="UP000051565"/>
    </source>
</evidence>
<keyword evidence="1" id="KW-1133">Transmembrane helix</keyword>
<dbReference type="STRING" id="53444.AYR59_04425"/>
<accession>A0A0R2JR45</accession>
<dbReference type="AlphaFoldDB" id="A0A0R2JR45"/>
<protein>
    <submittedName>
        <fullName evidence="2">Uncharacterized protein</fullName>
    </submittedName>
</protein>
<dbReference type="RefSeq" id="WP_056997746.1">
    <property type="nucleotide sequence ID" value="NZ_FUXS01000005.1"/>
</dbReference>
<organism evidence="2 3">
    <name type="scientific">Fructilactobacillus lindneri DSM 20690 = JCM 11027</name>
    <dbReference type="NCBI Taxonomy" id="1122148"/>
    <lineage>
        <taxon>Bacteria</taxon>
        <taxon>Bacillati</taxon>
        <taxon>Bacillota</taxon>
        <taxon>Bacilli</taxon>
        <taxon>Lactobacillales</taxon>
        <taxon>Lactobacillaceae</taxon>
        <taxon>Fructilactobacillus</taxon>
    </lineage>
</organism>
<keyword evidence="3" id="KW-1185">Reference proteome</keyword>
<keyword evidence="1" id="KW-0812">Transmembrane</keyword>
<gene>
    <name evidence="2" type="ORF">IV52_GL001280</name>
</gene>
<keyword evidence="1" id="KW-0472">Membrane</keyword>
<sequence>MQIFIELTIGFVMAIIIYNVLHHFLVTIPDRKYQIAVKKQVDNEVFQIISELKDEKSVLVIDRFINSSVLTSVWGRGVMVFEYRCHVKNDYDLKFTRTTIDNKLRQQAIQDDFIDENGNVKLILTDCWLNNHILVFDVADERNRATYEYVKDIKKMDEK</sequence>
<evidence type="ECO:0000313" key="2">
    <source>
        <dbReference type="EMBL" id="KRN78342.1"/>
    </source>
</evidence>
<evidence type="ECO:0000256" key="1">
    <source>
        <dbReference type="SAM" id="Phobius"/>
    </source>
</evidence>
<feature type="transmembrane region" description="Helical" evidence="1">
    <location>
        <begin position="7"/>
        <end position="25"/>
    </location>
</feature>
<reference evidence="2 3" key="1">
    <citation type="journal article" date="2015" name="Genome Announc.">
        <title>Expanding the biotechnology potential of lactobacilli through comparative genomics of 213 strains and associated genera.</title>
        <authorList>
            <person name="Sun Z."/>
            <person name="Harris H.M."/>
            <person name="McCann A."/>
            <person name="Guo C."/>
            <person name="Argimon S."/>
            <person name="Zhang W."/>
            <person name="Yang X."/>
            <person name="Jeffery I.B."/>
            <person name="Cooney J.C."/>
            <person name="Kagawa T.F."/>
            <person name="Liu W."/>
            <person name="Song Y."/>
            <person name="Salvetti E."/>
            <person name="Wrobel A."/>
            <person name="Rasinkangas P."/>
            <person name="Parkhill J."/>
            <person name="Rea M.C."/>
            <person name="O'Sullivan O."/>
            <person name="Ritari J."/>
            <person name="Douillard F.P."/>
            <person name="Paul Ross R."/>
            <person name="Yang R."/>
            <person name="Briner A.E."/>
            <person name="Felis G.E."/>
            <person name="de Vos W.M."/>
            <person name="Barrangou R."/>
            <person name="Klaenhammer T.R."/>
            <person name="Caufield P.W."/>
            <person name="Cui Y."/>
            <person name="Zhang H."/>
            <person name="O'Toole P.W."/>
        </authorList>
    </citation>
    <scope>NUCLEOTIDE SEQUENCE [LARGE SCALE GENOMIC DNA]</scope>
    <source>
        <strain evidence="2 3">DSM 20690</strain>
    </source>
</reference>
<dbReference type="Proteomes" id="UP000051565">
    <property type="component" value="Unassembled WGS sequence"/>
</dbReference>
<dbReference type="PATRIC" id="fig|1122148.6.peg.1316"/>
<dbReference type="EMBL" id="JQBT01000035">
    <property type="protein sequence ID" value="KRN78342.1"/>
    <property type="molecule type" value="Genomic_DNA"/>
</dbReference>
<dbReference type="GeneID" id="61250128"/>
<name>A0A0R2JR45_9LACO</name>